<evidence type="ECO:0000313" key="3">
    <source>
        <dbReference type="EMBL" id="KAK4642979.1"/>
    </source>
</evidence>
<sequence length="86" mass="9269">MSAARSLTTLPGVLRSRLPQRTILPACRQQVRHVNTDHEELGGVQGSEPPSPKKNPVNWRAGTITGVGVGIACGLMLWSKKKDAKI</sequence>
<reference evidence="3 4" key="1">
    <citation type="journal article" date="2023" name="bioRxiv">
        <title>High-quality genome assemblies of four members of thePodospora anserinaspecies complex.</title>
        <authorList>
            <person name="Ament-Velasquez S.L."/>
            <person name="Vogan A.A."/>
            <person name="Wallerman O."/>
            <person name="Hartmann F."/>
            <person name="Gautier V."/>
            <person name="Silar P."/>
            <person name="Giraud T."/>
            <person name="Johannesson H."/>
        </authorList>
    </citation>
    <scope>NUCLEOTIDE SEQUENCE [LARGE SCALE GENOMIC DNA]</scope>
    <source>
        <strain evidence="3 4">CBS 112042</strain>
    </source>
</reference>
<evidence type="ECO:0000256" key="2">
    <source>
        <dbReference type="SAM" id="Phobius"/>
    </source>
</evidence>
<keyword evidence="2" id="KW-0472">Membrane</keyword>
<protein>
    <submittedName>
        <fullName evidence="3">Uncharacterized protein</fullName>
    </submittedName>
</protein>
<dbReference type="RefSeq" id="XP_062731955.1">
    <property type="nucleotide sequence ID" value="XM_062872607.1"/>
</dbReference>
<feature type="region of interest" description="Disordered" evidence="1">
    <location>
        <begin position="35"/>
        <end position="59"/>
    </location>
</feature>
<keyword evidence="4" id="KW-1185">Reference proteome</keyword>
<gene>
    <name evidence="3" type="ORF">QC761_0063080</name>
</gene>
<dbReference type="EMBL" id="JAFFGZ010000006">
    <property type="protein sequence ID" value="KAK4642979.1"/>
    <property type="molecule type" value="Genomic_DNA"/>
</dbReference>
<proteinExistence type="predicted"/>
<name>A0ABR0FGQ3_9PEZI</name>
<organism evidence="3 4">
    <name type="scientific">Podospora bellae-mahoneyi</name>
    <dbReference type="NCBI Taxonomy" id="2093777"/>
    <lineage>
        <taxon>Eukaryota</taxon>
        <taxon>Fungi</taxon>
        <taxon>Dikarya</taxon>
        <taxon>Ascomycota</taxon>
        <taxon>Pezizomycotina</taxon>
        <taxon>Sordariomycetes</taxon>
        <taxon>Sordariomycetidae</taxon>
        <taxon>Sordariales</taxon>
        <taxon>Podosporaceae</taxon>
        <taxon>Podospora</taxon>
    </lineage>
</organism>
<dbReference type="GeneID" id="87891835"/>
<keyword evidence="2" id="KW-0812">Transmembrane</keyword>
<evidence type="ECO:0000256" key="1">
    <source>
        <dbReference type="SAM" id="MobiDB-lite"/>
    </source>
</evidence>
<comment type="caution">
    <text evidence="3">The sequence shown here is derived from an EMBL/GenBank/DDBJ whole genome shotgun (WGS) entry which is preliminary data.</text>
</comment>
<evidence type="ECO:0000313" key="4">
    <source>
        <dbReference type="Proteomes" id="UP001322138"/>
    </source>
</evidence>
<dbReference type="Proteomes" id="UP001322138">
    <property type="component" value="Unassembled WGS sequence"/>
</dbReference>
<accession>A0ABR0FGQ3</accession>
<feature type="transmembrane region" description="Helical" evidence="2">
    <location>
        <begin position="59"/>
        <end position="78"/>
    </location>
</feature>
<keyword evidence="2" id="KW-1133">Transmembrane helix</keyword>